<dbReference type="InterPro" id="IPR006564">
    <property type="entry name" value="Znf_PMZ"/>
</dbReference>
<reference evidence="8" key="1">
    <citation type="submission" date="2022-08" db="EMBL/GenBank/DDBJ databases">
        <authorList>
            <person name="Marques A."/>
        </authorList>
    </citation>
    <scope>NUCLEOTIDE SEQUENCE</scope>
    <source>
        <strain evidence="8">RhyPub2mFocal</strain>
        <tissue evidence="8">Leaves</tissue>
    </source>
</reference>
<organism evidence="8 9">
    <name type="scientific">Rhynchospora pubera</name>
    <dbReference type="NCBI Taxonomy" id="906938"/>
    <lineage>
        <taxon>Eukaryota</taxon>
        <taxon>Viridiplantae</taxon>
        <taxon>Streptophyta</taxon>
        <taxon>Embryophyta</taxon>
        <taxon>Tracheophyta</taxon>
        <taxon>Spermatophyta</taxon>
        <taxon>Magnoliopsida</taxon>
        <taxon>Liliopsida</taxon>
        <taxon>Poales</taxon>
        <taxon>Cyperaceae</taxon>
        <taxon>Cyperoideae</taxon>
        <taxon>Rhynchosporeae</taxon>
        <taxon>Rhynchospora</taxon>
    </lineage>
</organism>
<evidence type="ECO:0000313" key="9">
    <source>
        <dbReference type="Proteomes" id="UP001140206"/>
    </source>
</evidence>
<evidence type="ECO:0000313" key="8">
    <source>
        <dbReference type="EMBL" id="KAJ4754850.1"/>
    </source>
</evidence>
<keyword evidence="9" id="KW-1185">Reference proteome</keyword>
<dbReference type="GO" id="GO:0008270">
    <property type="term" value="F:zinc ion binding"/>
    <property type="evidence" value="ECO:0007669"/>
    <property type="project" value="UniProtKB-KW"/>
</dbReference>
<feature type="region of interest" description="Disordered" evidence="6">
    <location>
        <begin position="953"/>
        <end position="979"/>
    </location>
</feature>
<evidence type="ECO:0000256" key="5">
    <source>
        <dbReference type="PROSITE-ProRule" id="PRU00325"/>
    </source>
</evidence>
<feature type="compositionally biased region" description="Basic and acidic residues" evidence="6">
    <location>
        <begin position="955"/>
        <end position="973"/>
    </location>
</feature>
<feature type="domain" description="SWIM-type" evidence="7">
    <location>
        <begin position="797"/>
        <end position="833"/>
    </location>
</feature>
<evidence type="ECO:0000256" key="3">
    <source>
        <dbReference type="ARBA" id="ARBA00022771"/>
    </source>
</evidence>
<dbReference type="EMBL" id="JAMFTS010000005">
    <property type="protein sequence ID" value="KAJ4754850.1"/>
    <property type="molecule type" value="Genomic_DNA"/>
</dbReference>
<dbReference type="AlphaFoldDB" id="A0AAV8CG62"/>
<keyword evidence="3 5" id="KW-0863">Zinc-finger</keyword>
<evidence type="ECO:0000256" key="6">
    <source>
        <dbReference type="SAM" id="MobiDB-lite"/>
    </source>
</evidence>
<keyword evidence="4" id="KW-0862">Zinc</keyword>
<dbReference type="GO" id="GO:0006355">
    <property type="term" value="P:regulation of DNA-templated transcription"/>
    <property type="evidence" value="ECO:0007669"/>
    <property type="project" value="InterPro"/>
</dbReference>
<dbReference type="Pfam" id="PF03101">
    <property type="entry name" value="FAR1"/>
    <property type="match status" value="1"/>
</dbReference>
<dbReference type="Proteomes" id="UP001140206">
    <property type="component" value="Chromosome 5"/>
</dbReference>
<dbReference type="InterPro" id="IPR004330">
    <property type="entry name" value="FAR1_DNA_bnd_dom"/>
</dbReference>
<evidence type="ECO:0000259" key="7">
    <source>
        <dbReference type="PROSITE" id="PS50966"/>
    </source>
</evidence>
<sequence length="1091" mass="123308">MVQISEAEATPEFTNEPPDPDPNPFDEPAETAIEEGIGSKHVEVEPASSDGTGPVQCPAGMEVVRTDAGRWTVSKVVLEHSHDDLLPLEVGPTETEGLLPAVGMEFDSVSAAKSYYSAYGDRLGFKVKMGNGKRFQGSRILVMQGFICEKGKSDEGESAKRKRGTYKKKDQNEIELDMINEGSISNNDDCEDGEKLDLLRGRGDKVPLVNNPGHSKLLRELGIRVSRYTHEERRDIILKYMQKRNSRQVVNRTTKIQSRQALAERRLRGVGGKFLSKEEIQTSHQEDDKTTGESQRVEIEEGEEPNLPAEALKEAIASGFPLVGMAFESEEKAYEYYINYASNIGFTVRKGWWDKTSKNTTRSRTFVCSREGFKPKNESKRVRPETRTGCQARMAIKTDSRGRYRVSEFIPDHNHPLSAPLDMQLLNSQMSLIKAEVRPGLDNTASLIPAGYKNYIRVKRSMSIVKGDSEALLEYFRRMKGEDPLFYYAVQLDESDQMTNFFWANSKNMIDYRYFGDVVCLDTTFRVLNFGRPLALFLGQNHHKQIVTFGTALLYDNSSESIRWLFETFAASMGGKIPKTVLTERCENINQIATAIWTSSVQLFCTYQIYKAAVKELGFVPEASENLSRDLVQCLFHLEEEEEFISTWDSMLERGNLKDNAWLCKLFEDRAKWAPPYNQHVFLADIETSLRDENLCDLLRGPLEPDKSFSSFLGFFEILSEERCQKEEQADYESNHNPPRVPPIQILWHAANVYTPAILGNFRGEYEKLIDCIAYTCDDFGSLSEYVVTLKGVPKEHLVRFDSSDGTVLCTCKRFEHTGMICCHVLKVFELRNMKEIPANLISRRWRKDAKARGLDNSSGNMNVVLSAQDQYVSLYQNLYKIALKASENDEIFSLVVNQTDHMFEQVERISQAGASEKQNIGNLTKEVRTGLAPNENLIIGRSVGEIGKVKRKKAQSEFEGNKRRKDVGRSEEMETQVQYQPREDEMGIIAASSSQNAATNNNQFLNPTHLMQGQFLLAPRFGVGTAQTINNISQFGQGASLPSLQQPHFHPSNHLSQSYTAADMQALQFVGSNPQRTNQPQGSVPVWDFL</sequence>
<feature type="compositionally biased region" description="Basic and acidic residues" evidence="6">
    <location>
        <begin position="276"/>
        <end position="299"/>
    </location>
</feature>
<evidence type="ECO:0000256" key="4">
    <source>
        <dbReference type="ARBA" id="ARBA00022833"/>
    </source>
</evidence>
<feature type="region of interest" description="Disordered" evidence="6">
    <location>
        <begin position="1"/>
        <end position="37"/>
    </location>
</feature>
<dbReference type="InterPro" id="IPR031052">
    <property type="entry name" value="FHY3/FAR1"/>
</dbReference>
<dbReference type="Pfam" id="PF10551">
    <property type="entry name" value="MULE"/>
    <property type="match status" value="1"/>
</dbReference>
<proteinExistence type="inferred from homology"/>
<feature type="region of interest" description="Disordered" evidence="6">
    <location>
        <begin position="276"/>
        <end position="305"/>
    </location>
</feature>
<evidence type="ECO:0000256" key="2">
    <source>
        <dbReference type="ARBA" id="ARBA00022723"/>
    </source>
</evidence>
<dbReference type="InterPro" id="IPR018289">
    <property type="entry name" value="MULE_transposase_dom"/>
</dbReference>
<protein>
    <submittedName>
        <fullName evidence="8">FAR1-related sequence 3</fullName>
    </submittedName>
</protein>
<gene>
    <name evidence="8" type="ORF">LUZ62_089255</name>
</gene>
<comment type="similarity">
    <text evidence="1">Belongs to the FHY3/FAR1 family.</text>
</comment>
<dbReference type="PANTHER" id="PTHR31669">
    <property type="entry name" value="PROTEIN FAR1-RELATED SEQUENCE 10-RELATED"/>
    <property type="match status" value="1"/>
</dbReference>
<keyword evidence="2" id="KW-0479">Metal-binding</keyword>
<dbReference type="Pfam" id="PF04434">
    <property type="entry name" value="SWIM"/>
    <property type="match status" value="1"/>
</dbReference>
<dbReference type="InterPro" id="IPR007527">
    <property type="entry name" value="Znf_SWIM"/>
</dbReference>
<comment type="caution">
    <text evidence="8">The sequence shown here is derived from an EMBL/GenBank/DDBJ whole genome shotgun (WGS) entry which is preliminary data.</text>
</comment>
<evidence type="ECO:0000256" key="1">
    <source>
        <dbReference type="ARBA" id="ARBA00005889"/>
    </source>
</evidence>
<dbReference type="SMART" id="SM00575">
    <property type="entry name" value="ZnF_PMZ"/>
    <property type="match status" value="1"/>
</dbReference>
<dbReference type="PROSITE" id="PS50966">
    <property type="entry name" value="ZF_SWIM"/>
    <property type="match status" value="1"/>
</dbReference>
<accession>A0AAV8CG62</accession>
<dbReference type="PANTHER" id="PTHR31669:SF248">
    <property type="entry name" value="PROTEIN FAR1-RELATED SEQUENCE"/>
    <property type="match status" value="1"/>
</dbReference>
<name>A0AAV8CG62_9POAL</name>